<dbReference type="EMBL" id="QNRM01000006">
    <property type="protein sequence ID" value="RBP18670.1"/>
    <property type="molecule type" value="Genomic_DNA"/>
</dbReference>
<name>A0ABX9GB74_9BURK</name>
<dbReference type="Gene3D" id="3.40.50.2300">
    <property type="match status" value="1"/>
</dbReference>
<dbReference type="PANTHER" id="PTHR33121:SF70">
    <property type="entry name" value="SIGNALING PROTEIN YKOW"/>
    <property type="match status" value="1"/>
</dbReference>
<dbReference type="InterPro" id="IPR011006">
    <property type="entry name" value="CheY-like_superfamily"/>
</dbReference>
<evidence type="ECO:0000259" key="1">
    <source>
        <dbReference type="PROSITE" id="PS50883"/>
    </source>
</evidence>
<dbReference type="CDD" id="cd01948">
    <property type="entry name" value="EAL"/>
    <property type="match status" value="1"/>
</dbReference>
<dbReference type="SUPFAM" id="SSF52172">
    <property type="entry name" value="CheY-like"/>
    <property type="match status" value="1"/>
</dbReference>
<dbReference type="PROSITE" id="PS50883">
    <property type="entry name" value="EAL"/>
    <property type="match status" value="1"/>
</dbReference>
<dbReference type="SUPFAM" id="SSF141868">
    <property type="entry name" value="EAL domain-like"/>
    <property type="match status" value="1"/>
</dbReference>
<protein>
    <submittedName>
        <fullName evidence="2">EAL domain-containing protein (Putative c-di-GMP-specific phosphodiesterase class I)</fullName>
    </submittedName>
</protein>
<comment type="caution">
    <text evidence="2">The sequence shown here is derived from an EMBL/GenBank/DDBJ whole genome shotgun (WGS) entry which is preliminary data.</text>
</comment>
<feature type="domain" description="EAL" evidence="1">
    <location>
        <begin position="139"/>
        <end position="392"/>
    </location>
</feature>
<dbReference type="PANTHER" id="PTHR33121">
    <property type="entry name" value="CYCLIC DI-GMP PHOSPHODIESTERASE PDEF"/>
    <property type="match status" value="1"/>
</dbReference>
<evidence type="ECO:0000313" key="3">
    <source>
        <dbReference type="Proteomes" id="UP000252124"/>
    </source>
</evidence>
<dbReference type="InterPro" id="IPR001633">
    <property type="entry name" value="EAL_dom"/>
</dbReference>
<proteinExistence type="predicted"/>
<dbReference type="InterPro" id="IPR035919">
    <property type="entry name" value="EAL_sf"/>
</dbReference>
<accession>A0ABX9GB74</accession>
<gene>
    <name evidence="2" type="ORF">DFP87_106209</name>
</gene>
<reference evidence="2 3" key="1">
    <citation type="submission" date="2018-06" db="EMBL/GenBank/DDBJ databases">
        <title>Genomic Encyclopedia of Type Strains, Phase III (KMG-III): the genomes of soil and plant-associated and newly described type strains.</title>
        <authorList>
            <person name="Whitman W."/>
        </authorList>
    </citation>
    <scope>NUCLEOTIDE SEQUENCE [LARGE SCALE GENOMIC DNA]</scope>
    <source>
        <strain evidence="2 3">CECT 7342</strain>
    </source>
</reference>
<dbReference type="GeneID" id="99731780"/>
<dbReference type="Pfam" id="PF00563">
    <property type="entry name" value="EAL"/>
    <property type="match status" value="1"/>
</dbReference>
<keyword evidence="3" id="KW-1185">Reference proteome</keyword>
<dbReference type="RefSeq" id="WP_088589977.1">
    <property type="nucleotide sequence ID" value="NZ_CADIJU010000007.1"/>
</dbReference>
<organism evidence="2 3">
    <name type="scientific">Achromobacter marplatensis</name>
    <dbReference type="NCBI Taxonomy" id="470868"/>
    <lineage>
        <taxon>Bacteria</taxon>
        <taxon>Pseudomonadati</taxon>
        <taxon>Pseudomonadota</taxon>
        <taxon>Betaproteobacteria</taxon>
        <taxon>Burkholderiales</taxon>
        <taxon>Alcaligenaceae</taxon>
        <taxon>Achromobacter</taxon>
    </lineage>
</organism>
<sequence length="400" mass="43821">MKNLSVLVLNDHPFQRMVMSTALKTMVGGRIYEASEPATAMTLLKACGGIDIAICSFHREGPAGLAFLREASELSLIHAVITSGIHEDTVLETTAAWIECLDLEYLGDLGEPLNTARLASLAAKFRQGSHRYASAHQNGIASQADVRRGLDNNEFKAYYQPIVDIDGKTLLAAEVLARWHHRSRGLLAPAHFLPTMVADRLIDGLFRTLLEQGLKLLRELGRQGMPTTLAFNLHPSQLTSPTLADDVGELLARHQTPATAILFEITEETMISTPATILDNLLKLRAMGCGLSMDDFGAGHSSLDRLCALPFTQLKLDATFTRRLRTQPRAALIIRGIVQLSEALQLPLVVEGVETLEQQAQLRDLGCTIAQGYLYARPMPADHFLGFCRTHGRQAIAVAR</sequence>
<dbReference type="SMART" id="SM00052">
    <property type="entry name" value="EAL"/>
    <property type="match status" value="1"/>
</dbReference>
<dbReference type="Gene3D" id="3.20.20.450">
    <property type="entry name" value="EAL domain"/>
    <property type="match status" value="1"/>
</dbReference>
<evidence type="ECO:0000313" key="2">
    <source>
        <dbReference type="EMBL" id="RBP18670.1"/>
    </source>
</evidence>
<dbReference type="InterPro" id="IPR050706">
    <property type="entry name" value="Cyclic-di-GMP_PDE-like"/>
</dbReference>
<dbReference type="Proteomes" id="UP000252124">
    <property type="component" value="Unassembled WGS sequence"/>
</dbReference>